<protein>
    <submittedName>
        <fullName evidence="2">Membrane protein</fullName>
    </submittedName>
</protein>
<feature type="transmembrane region" description="Helical" evidence="1">
    <location>
        <begin position="60"/>
        <end position="78"/>
    </location>
</feature>
<feature type="transmembrane region" description="Helical" evidence="1">
    <location>
        <begin position="90"/>
        <end position="111"/>
    </location>
</feature>
<evidence type="ECO:0000313" key="3">
    <source>
        <dbReference type="Proteomes" id="UP000281594"/>
    </source>
</evidence>
<keyword evidence="1" id="KW-0472">Membrane</keyword>
<evidence type="ECO:0000313" key="2">
    <source>
        <dbReference type="EMBL" id="RLV78441.1"/>
    </source>
</evidence>
<comment type="caution">
    <text evidence="2">The sequence shown here is derived from an EMBL/GenBank/DDBJ whole genome shotgun (WGS) entry which is preliminary data.</text>
</comment>
<accession>A0A3L8RFT4</accession>
<gene>
    <name evidence="2" type="ORF">D3C57_108690</name>
</gene>
<sequence>MSSGVDLREALFSTPDSTSGSRCGRAPDSTLGGMTTTEWITDIALILVVFRQLREGRLDLKSFLIPLGIVAFVAHTYLDGVPTAGNDLVLVGALMAVGAVLGVAGGVYTRVRALDGHILVKAGAVSAVLWVLGMGARMGFQLWVEHGGGADDVARFSVAHHITGDQAWVAAFVLMALTEVVTRLATIFLRGRLVPREQQAPAANHLLARP</sequence>
<keyword evidence="1" id="KW-0812">Transmembrane</keyword>
<dbReference type="Proteomes" id="UP000281594">
    <property type="component" value="Unassembled WGS sequence"/>
</dbReference>
<feature type="transmembrane region" description="Helical" evidence="1">
    <location>
        <begin position="118"/>
        <end position="136"/>
    </location>
</feature>
<name>A0A3L8RFT4_STRRN</name>
<proteinExistence type="predicted"/>
<keyword evidence="1" id="KW-1133">Transmembrane helix</keyword>
<dbReference type="AlphaFoldDB" id="A0A3L8RFT4"/>
<dbReference type="STRING" id="1343740.M271_34935"/>
<evidence type="ECO:0000256" key="1">
    <source>
        <dbReference type="SAM" id="Phobius"/>
    </source>
</evidence>
<dbReference type="EMBL" id="QYCY01000001">
    <property type="protein sequence ID" value="RLV78441.1"/>
    <property type="molecule type" value="Genomic_DNA"/>
</dbReference>
<feature type="transmembrane region" description="Helical" evidence="1">
    <location>
        <begin position="167"/>
        <end position="189"/>
    </location>
</feature>
<reference evidence="2 3" key="1">
    <citation type="journal article" date="2018" name="J. Biol. Chem.">
        <title>Discovery of the actinoplanic acid pathway in Streptomyces rapamycinicus reveals a genetically conserved synergism with rapamycin.</title>
        <authorList>
            <person name="Mrak P."/>
            <person name="Krastel P."/>
            <person name="Pivk Lukancic P."/>
            <person name="Tao J."/>
            <person name="Pistorius D."/>
            <person name="Moore C.M."/>
        </authorList>
    </citation>
    <scope>NUCLEOTIDE SEQUENCE [LARGE SCALE GENOMIC DNA]</scope>
    <source>
        <strain evidence="2 3">NRRL 5491</strain>
    </source>
</reference>
<organism evidence="2 3">
    <name type="scientific">Streptomyces rapamycinicus (strain ATCC 29253 / DSM 41530 / NRRL 5491 / AYB-994)</name>
    <name type="common">Streptomyces hygroscopicus (strain ATCC 29253)</name>
    <dbReference type="NCBI Taxonomy" id="1343740"/>
    <lineage>
        <taxon>Bacteria</taxon>
        <taxon>Bacillati</taxon>
        <taxon>Actinomycetota</taxon>
        <taxon>Actinomycetes</taxon>
        <taxon>Kitasatosporales</taxon>
        <taxon>Streptomycetaceae</taxon>
        <taxon>Streptomyces</taxon>
        <taxon>Streptomyces violaceusniger group</taxon>
    </lineage>
</organism>